<dbReference type="InterPro" id="IPR000114">
    <property type="entry name" value="Ribosomal_uL16_bact-type"/>
</dbReference>
<keyword evidence="2" id="KW-0689">Ribosomal protein</keyword>
<dbReference type="GO" id="GO:0003735">
    <property type="term" value="F:structural constituent of ribosome"/>
    <property type="evidence" value="ECO:0007669"/>
    <property type="project" value="InterPro"/>
</dbReference>
<gene>
    <name evidence="8" type="ORF">HUG17_2009</name>
</gene>
<dbReference type="GO" id="GO:0032543">
    <property type="term" value="P:mitochondrial translation"/>
    <property type="evidence" value="ECO:0007669"/>
    <property type="project" value="TreeGrafter"/>
</dbReference>
<name>A0A9D4P9P4_DERFA</name>
<dbReference type="Gene3D" id="3.30.160.60">
    <property type="entry name" value="Classic Zinc Finger"/>
    <property type="match status" value="1"/>
</dbReference>
<feature type="domain" description="C2H2-type" evidence="7">
    <location>
        <begin position="1251"/>
        <end position="1273"/>
    </location>
</feature>
<comment type="caution">
    <text evidence="8">The sequence shown here is derived from an EMBL/GenBank/DDBJ whole genome shotgun (WGS) entry which is preliminary data.</text>
</comment>
<evidence type="ECO:0000256" key="1">
    <source>
        <dbReference type="ARBA" id="ARBA00008931"/>
    </source>
</evidence>
<comment type="similarity">
    <text evidence="1">Belongs to the universal ribosomal protein uL16 family.</text>
</comment>
<reference evidence="8" key="2">
    <citation type="journal article" date="2021" name="World Allergy Organ. J.">
        <title>Chromosome-level assembly of Dermatophagoides farinae genome and transcriptome reveals two novel allergens Der f 37 and Der f 39.</title>
        <authorList>
            <person name="Chen J."/>
            <person name="Cai Z."/>
            <person name="Fan D."/>
            <person name="Hu J."/>
            <person name="Hou Y."/>
            <person name="He Y."/>
            <person name="Zhang Z."/>
            <person name="Zhao Z."/>
            <person name="Gao P."/>
            <person name="Hu W."/>
            <person name="Sun J."/>
            <person name="Li J."/>
            <person name="Ji K."/>
        </authorList>
    </citation>
    <scope>NUCLEOTIDE SEQUENCE</scope>
    <source>
        <strain evidence="8">JKM2019</strain>
    </source>
</reference>
<reference evidence="8" key="1">
    <citation type="submission" date="2020-06" db="EMBL/GenBank/DDBJ databases">
        <authorList>
            <person name="Ji K."/>
            <person name="Li J."/>
        </authorList>
    </citation>
    <scope>NUCLEOTIDE SEQUENCE</scope>
    <source>
        <strain evidence="8">JKM2019</strain>
        <tissue evidence="8">Whole body</tissue>
    </source>
</reference>
<dbReference type="Gene3D" id="3.90.1170.10">
    <property type="entry name" value="Ribosomal protein L10e/L16"/>
    <property type="match status" value="1"/>
</dbReference>
<evidence type="ECO:0000313" key="8">
    <source>
        <dbReference type="EMBL" id="KAH7646471.1"/>
    </source>
</evidence>
<evidence type="ECO:0000256" key="5">
    <source>
        <dbReference type="PROSITE-ProRule" id="PRU00042"/>
    </source>
</evidence>
<accession>A0A9D4P9P4</accession>
<evidence type="ECO:0000256" key="3">
    <source>
        <dbReference type="ARBA" id="ARBA00023274"/>
    </source>
</evidence>
<feature type="compositionally biased region" description="Basic residues" evidence="6">
    <location>
        <begin position="295"/>
        <end position="304"/>
    </location>
</feature>
<keyword evidence="5" id="KW-0863">Zinc-finger</keyword>
<dbReference type="SUPFAM" id="SSF57667">
    <property type="entry name" value="beta-beta-alpha zinc fingers"/>
    <property type="match status" value="1"/>
</dbReference>
<dbReference type="PANTHER" id="PTHR12220">
    <property type="entry name" value="50S/60S RIBOSOMAL PROTEIN L16"/>
    <property type="match status" value="1"/>
</dbReference>
<dbReference type="Pfam" id="PF00252">
    <property type="entry name" value="Ribosomal_L16"/>
    <property type="match status" value="1"/>
</dbReference>
<evidence type="ECO:0000256" key="6">
    <source>
        <dbReference type="SAM" id="MobiDB-lite"/>
    </source>
</evidence>
<dbReference type="PROSITE" id="PS50157">
    <property type="entry name" value="ZINC_FINGER_C2H2_2"/>
    <property type="match status" value="2"/>
</dbReference>
<dbReference type="InterPro" id="IPR036236">
    <property type="entry name" value="Znf_C2H2_sf"/>
</dbReference>
<dbReference type="SMART" id="SM00355">
    <property type="entry name" value="ZnF_C2H2"/>
    <property type="match status" value="14"/>
</dbReference>
<keyword evidence="5" id="KW-0862">Zinc</keyword>
<evidence type="ECO:0000259" key="7">
    <source>
        <dbReference type="PROSITE" id="PS50157"/>
    </source>
</evidence>
<dbReference type="GO" id="GO:0005762">
    <property type="term" value="C:mitochondrial large ribosomal subunit"/>
    <property type="evidence" value="ECO:0007669"/>
    <property type="project" value="TreeGrafter"/>
</dbReference>
<dbReference type="GO" id="GO:0019843">
    <property type="term" value="F:rRNA binding"/>
    <property type="evidence" value="ECO:0007669"/>
    <property type="project" value="InterPro"/>
</dbReference>
<evidence type="ECO:0000256" key="2">
    <source>
        <dbReference type="ARBA" id="ARBA00022980"/>
    </source>
</evidence>
<feature type="region of interest" description="Disordered" evidence="6">
    <location>
        <begin position="1365"/>
        <end position="1391"/>
    </location>
</feature>
<proteinExistence type="inferred from homology"/>
<dbReference type="EMBL" id="SDOV01000001">
    <property type="protein sequence ID" value="KAH7646471.1"/>
    <property type="molecule type" value="Genomic_DNA"/>
</dbReference>
<keyword evidence="3" id="KW-0687">Ribonucleoprotein</keyword>
<keyword evidence="5" id="KW-0479">Metal-binding</keyword>
<dbReference type="PROSITE" id="PS00028">
    <property type="entry name" value="ZINC_FINGER_C2H2_1"/>
    <property type="match status" value="6"/>
</dbReference>
<evidence type="ECO:0000256" key="4">
    <source>
        <dbReference type="ARBA" id="ARBA00035302"/>
    </source>
</evidence>
<feature type="region of interest" description="Disordered" evidence="6">
    <location>
        <begin position="215"/>
        <end position="347"/>
    </location>
</feature>
<feature type="compositionally biased region" description="Polar residues" evidence="6">
    <location>
        <begin position="271"/>
        <end position="281"/>
    </location>
</feature>
<dbReference type="InterPro" id="IPR013087">
    <property type="entry name" value="Znf_C2H2_type"/>
</dbReference>
<protein>
    <recommendedName>
        <fullName evidence="4">Large ribosomal subunit protein uL16m</fullName>
    </recommendedName>
</protein>
<feature type="domain" description="C2H2-type" evidence="7">
    <location>
        <begin position="1223"/>
        <end position="1252"/>
    </location>
</feature>
<dbReference type="Proteomes" id="UP000828236">
    <property type="component" value="Unassembled WGS sequence"/>
</dbReference>
<dbReference type="PANTHER" id="PTHR12220:SF13">
    <property type="entry name" value="LARGE RIBOSOMAL SUBUNIT PROTEIN UL16M"/>
    <property type="match status" value="1"/>
</dbReference>
<dbReference type="InterPro" id="IPR036920">
    <property type="entry name" value="Ribosomal_uL16_sf"/>
</dbReference>
<dbReference type="InterPro" id="IPR047873">
    <property type="entry name" value="Ribosomal_uL16"/>
</dbReference>
<dbReference type="GO" id="GO:0008270">
    <property type="term" value="F:zinc ion binding"/>
    <property type="evidence" value="ECO:0007669"/>
    <property type="project" value="UniProtKB-KW"/>
</dbReference>
<dbReference type="SUPFAM" id="SSF54686">
    <property type="entry name" value="Ribosomal protein L16p/L10e"/>
    <property type="match status" value="1"/>
</dbReference>
<sequence>MHISRPTVIYLQQIRGRKMWRTVSDFSHIPMPPIEERTLIQMSPVPNWHGIEPRKSSRRYADIRGPELINNDLIYGQFGIMAVSGVHLTINHINLIRDVINKHLDVKKMFAVWRIESPWKPISKKAQGKRMGGGKSPIHHYVTPVRAGSVIVEVGGHIELDDCAYFLESIVSRLPCDAFVISKEILEKWKQEEDEIERKNINPINYERVVKLNMNDMPRAKPRGKVSRPGLRASPRKRNPEISDVNSDDNKNEDITINDEEMDEETGKGSGDTSQSDTNEPMDSKGEDDESSSTGHRKRGRKRKSEIPQEEKYVPTQDPTQRGIMAQGGSLRRRDTLKPSWRYSPPPVATRRIKGDDNKITKMDNRKKLAIMKSQPAILLDDKNQSDMNDDKKMIVNMPDGFPIKVEPPKKKITITTNTSPKVATTAAKPKTVVIVDTPAVKATDKDSSITAIVEDVSQDNEVEIIDKVSEKNDKTNETTEQPPTARGARVAARRKSAEPVVAVTTTSVTATTIASVTETSKSPVKVTLTSAGSAEKTAAVVVTRSSSAMHHPIGMSKTQTITISTNTPPITVTTTKNQVSNTSTTSVTTAPSVTTTTTTTATGSVKVPTILKPTITATQVANVSNVSKGPPIKKPVSLSKYLDTLPEIEDCIHNDGIQDVHMEKLPDKILLVHSELPLPLAISVDKEEENYLFRQIISPVNATRFVCLLCKGIDVNFGTKEEKDILLHYQSLHELDVDIGHAKFSEDIVFICLPKMILNQFNNSSSLSLNSPCQYCETRLSDIGEMKEHYSQEHNKEVIMMEQEEIMQMHHFFYCSKCKEQSSDFDTHHKHMKNKHNLKTYRCKSCVLVTKDENRLRTHFKAKHMLHSSGQNYQCYYCHGLLIGVERLQKHIQQSHMVQTGPANYSCVACRQSCGKGKELLTHAQNCAVAGIKPEKSDLRFVPNLDCSSLLEGECLCYFCNAKLESQEAYDLHLHHEHKQWVPTETAANDESNKNNSDDTGTNSLLTINDVINDDDLKRAQIKTYVGHWCRICDQMVKVYQLFYLHMVNHHKMEKMYQCVITSCKMNFKEFDDFMEHISETGHSQKTVISHPDEVFVCAYCDIYFASDEELISHLITDQHINKFTASGHFHRTEPRNFKCKACHTFFGMKESYVHHLETESHQYVCTYCGITTATPSSRRAHIQNSHAEKLLLCEDCGECQNDIMAHFVLHGYTFECKNDPIECNWSDCNRMIATRSMLVTHYRGHKSEHKCTVCGQAFWNFAMLTSHLRSHQPMPRNPHAVSRTNQLSRATIQYQNQARPSPSVLQRSKSTAQPMLSNSVIKCGHCNNLFRSTKDLSLHKCAPKYPNNGDQNKLLELASKATAQAKAATSANKTPARRRASPKKPQQQIEQQMIDLPAFHGQQAVDDDTQLIMILNQSTGELMEITAPKGMEVQDVINSLNFTPAVEDVQMEVIDEQSQQSAFANIVDVAQPEQQESTNDMKQEHKIVPTNEQEETAAAIEVIEQVNDQTASSVEHVVEENQQPVSSTDNHEAEVVVATNQETETTTVLIQQDGDDDHQVTHQIIESDDPNGSQAIVLPPECINEDGSLILDAETLQRLNLAISVDENGTITTPDGNTTFIIDTSKE</sequence>
<feature type="region of interest" description="Disordered" evidence="6">
    <location>
        <begin position="470"/>
        <end position="494"/>
    </location>
</feature>
<organism evidence="8">
    <name type="scientific">Dermatophagoides farinae</name>
    <name type="common">American house dust mite</name>
    <dbReference type="NCBI Taxonomy" id="6954"/>
    <lineage>
        <taxon>Eukaryota</taxon>
        <taxon>Metazoa</taxon>
        <taxon>Ecdysozoa</taxon>
        <taxon>Arthropoda</taxon>
        <taxon>Chelicerata</taxon>
        <taxon>Arachnida</taxon>
        <taxon>Acari</taxon>
        <taxon>Acariformes</taxon>
        <taxon>Sarcoptiformes</taxon>
        <taxon>Astigmata</taxon>
        <taxon>Psoroptidia</taxon>
        <taxon>Analgoidea</taxon>
        <taxon>Pyroglyphidae</taxon>
        <taxon>Dermatophagoidinae</taxon>
        <taxon>Dermatophagoides</taxon>
    </lineage>
</organism>